<protein>
    <submittedName>
        <fullName evidence="1">Uncharacterized protein</fullName>
    </submittedName>
</protein>
<proteinExistence type="predicted"/>
<dbReference type="RefSeq" id="WP_156641865.1">
    <property type="nucleotide sequence ID" value="NZ_WOXT01000002.1"/>
</dbReference>
<dbReference type="EMBL" id="WOXT01000002">
    <property type="protein sequence ID" value="MUV14571.1"/>
    <property type="molecule type" value="Genomic_DNA"/>
</dbReference>
<accession>A0A7C9HTJ0</accession>
<gene>
    <name evidence="1" type="ORF">GN331_10165</name>
</gene>
<name>A0A7C9HTJ0_9GAMM</name>
<evidence type="ECO:0000313" key="2">
    <source>
        <dbReference type="Proteomes" id="UP000479692"/>
    </source>
</evidence>
<reference evidence="1 2" key="1">
    <citation type="submission" date="2019-12" db="EMBL/GenBank/DDBJ databases">
        <authorList>
            <person name="Xu J."/>
        </authorList>
    </citation>
    <scope>NUCLEOTIDE SEQUENCE [LARGE SCALE GENOMIC DNA]</scope>
    <source>
        <strain evidence="1 2">HX-5-24</strain>
    </source>
</reference>
<keyword evidence="2" id="KW-1185">Reference proteome</keyword>
<dbReference type="Proteomes" id="UP000479692">
    <property type="component" value="Unassembled WGS sequence"/>
</dbReference>
<sequence length="79" mass="9091">MGKDDILRKLDRQVINHIHAMRKSLGKPPYDAVRSYFPQGDAVSDSSAFHQETHIQFALRNPHCVLGYFRVRDAEVRAI</sequence>
<dbReference type="AlphaFoldDB" id="A0A7C9HTJ0"/>
<organism evidence="1 2">
    <name type="scientific">Noviluteimonas gilva</name>
    <dbReference type="NCBI Taxonomy" id="2682097"/>
    <lineage>
        <taxon>Bacteria</taxon>
        <taxon>Pseudomonadati</taxon>
        <taxon>Pseudomonadota</taxon>
        <taxon>Gammaproteobacteria</taxon>
        <taxon>Lysobacterales</taxon>
        <taxon>Lysobacteraceae</taxon>
        <taxon>Noviluteimonas</taxon>
    </lineage>
</organism>
<evidence type="ECO:0000313" key="1">
    <source>
        <dbReference type="EMBL" id="MUV14571.1"/>
    </source>
</evidence>
<comment type="caution">
    <text evidence="1">The sequence shown here is derived from an EMBL/GenBank/DDBJ whole genome shotgun (WGS) entry which is preliminary data.</text>
</comment>